<name>A0A3S4ZPC9_9PLAT</name>
<proteinExistence type="predicted"/>
<reference evidence="2" key="1">
    <citation type="submission" date="2018-11" db="EMBL/GenBank/DDBJ databases">
        <authorList>
            <consortium name="Pathogen Informatics"/>
        </authorList>
    </citation>
    <scope>NUCLEOTIDE SEQUENCE</scope>
</reference>
<dbReference type="Gene3D" id="1.25.40.10">
    <property type="entry name" value="Tetratricopeptide repeat domain"/>
    <property type="match status" value="1"/>
</dbReference>
<accession>A0A3S4ZPC9</accession>
<evidence type="ECO:0008006" key="4">
    <source>
        <dbReference type="Google" id="ProtNLM"/>
    </source>
</evidence>
<dbReference type="GO" id="GO:0005737">
    <property type="term" value="C:cytoplasm"/>
    <property type="evidence" value="ECO:0007669"/>
    <property type="project" value="TreeGrafter"/>
</dbReference>
<dbReference type="Pfam" id="PF13424">
    <property type="entry name" value="TPR_12"/>
    <property type="match status" value="1"/>
</dbReference>
<dbReference type="SUPFAM" id="SSF48452">
    <property type="entry name" value="TPR-like"/>
    <property type="match status" value="2"/>
</dbReference>
<comment type="caution">
    <text evidence="2">The sequence shown here is derived from an EMBL/GenBank/DDBJ whole genome shotgun (WGS) entry which is preliminary data.</text>
</comment>
<evidence type="ECO:0000313" key="3">
    <source>
        <dbReference type="Proteomes" id="UP000784294"/>
    </source>
</evidence>
<dbReference type="EMBL" id="CAAALY010028751">
    <property type="protein sequence ID" value="VEL16517.1"/>
    <property type="molecule type" value="Genomic_DNA"/>
</dbReference>
<dbReference type="OrthoDB" id="1414216at2759"/>
<evidence type="ECO:0000313" key="2">
    <source>
        <dbReference type="EMBL" id="VEL16517.1"/>
    </source>
</evidence>
<protein>
    <recommendedName>
        <fullName evidence="4">CLU central domain-containing protein</fullName>
    </recommendedName>
</protein>
<dbReference type="AlphaFoldDB" id="A0A3S4ZPC9"/>
<organism evidence="2 3">
    <name type="scientific">Protopolystoma xenopodis</name>
    <dbReference type="NCBI Taxonomy" id="117903"/>
    <lineage>
        <taxon>Eukaryota</taxon>
        <taxon>Metazoa</taxon>
        <taxon>Spiralia</taxon>
        <taxon>Lophotrochozoa</taxon>
        <taxon>Platyhelminthes</taxon>
        <taxon>Monogenea</taxon>
        <taxon>Polyopisthocotylea</taxon>
        <taxon>Polystomatidea</taxon>
        <taxon>Polystomatidae</taxon>
        <taxon>Protopolystoma</taxon>
    </lineage>
</organism>
<dbReference type="Proteomes" id="UP000784294">
    <property type="component" value="Unassembled WGS sequence"/>
</dbReference>
<dbReference type="PANTHER" id="PTHR12601:SF6">
    <property type="entry name" value="CLUSTERED MITOCHONDRIA PROTEIN HOMOLOG"/>
    <property type="match status" value="1"/>
</dbReference>
<dbReference type="GO" id="GO:0003729">
    <property type="term" value="F:mRNA binding"/>
    <property type="evidence" value="ECO:0007669"/>
    <property type="project" value="TreeGrafter"/>
</dbReference>
<dbReference type="InterPro" id="IPR011990">
    <property type="entry name" value="TPR-like_helical_dom_sf"/>
</dbReference>
<dbReference type="PANTHER" id="PTHR12601">
    <property type="entry name" value="EUKARYOTIC TRANSLATION INITIATION FACTOR 3 SUBUNIT EIF-3"/>
    <property type="match status" value="1"/>
</dbReference>
<feature type="region of interest" description="Disordered" evidence="1">
    <location>
        <begin position="429"/>
        <end position="462"/>
    </location>
</feature>
<dbReference type="GO" id="GO:0048312">
    <property type="term" value="P:intracellular distribution of mitochondria"/>
    <property type="evidence" value="ECO:0007669"/>
    <property type="project" value="TreeGrafter"/>
</dbReference>
<feature type="compositionally biased region" description="Basic and acidic residues" evidence="1">
    <location>
        <begin position="445"/>
        <end position="454"/>
    </location>
</feature>
<dbReference type="InterPro" id="IPR027523">
    <property type="entry name" value="CLU_prot"/>
</dbReference>
<sequence>MQLLLRDYPLTPPPGARHHSRPIFSPEDVVQLFPCVKHLHPHATDAYHYFTTGQARISAGALQDGFELVNESLSLLNGTYSSMHPDIGACNRLLARLSYVMGEHPAALLFQQRAAIISERVHGIDSPHTTTEYVHLALYCFACGHVSVALQLLYRARYLALIYHGEFHPEMAQIDVRFSFGNIGLMLQMSGEFDLCIRFLENALLLNRSFYGATGLRQAFTCHLLSRAHQYRGDFRTALDYEKLRYSVYKERLGSDNEYTRHSDECLVTLTQQAVNMARRLQERSGGKSAPPISKAVGEASSIVNTSIAASTGSTSVTGQPASHLQATGSRHLTNLAIPHTGTLSLPFPTPAGILELLNRVNGILVIQLAKESETTGIPTSAPISSSASKDVTKITSAPSAPKTSINPIKRQGTSVSLAAERDLLASTKNTKLKLPAGGQPANCDDVRLEEAPDNRQTTECI</sequence>
<evidence type="ECO:0000256" key="1">
    <source>
        <dbReference type="SAM" id="MobiDB-lite"/>
    </source>
</evidence>
<gene>
    <name evidence="2" type="ORF">PXEA_LOCUS9957</name>
</gene>
<keyword evidence="3" id="KW-1185">Reference proteome</keyword>